<evidence type="ECO:0000313" key="2">
    <source>
        <dbReference type="Proteomes" id="UP000265515"/>
    </source>
</evidence>
<keyword evidence="2" id="KW-1185">Reference proteome</keyword>
<dbReference type="Proteomes" id="UP000265515">
    <property type="component" value="Unassembled WGS sequence"/>
</dbReference>
<comment type="caution">
    <text evidence="1">The sequence shown here is derived from an EMBL/GenBank/DDBJ whole genome shotgun (WGS) entry which is preliminary data.</text>
</comment>
<dbReference type="AlphaFoldDB" id="A0A388JJH3"/>
<protein>
    <submittedName>
        <fullName evidence="1">Uncharacterized protein</fullName>
    </submittedName>
</protein>
<feature type="non-terminal residue" evidence="1">
    <location>
        <position position="1"/>
    </location>
</feature>
<name>A0A388JJH3_CHABU</name>
<proteinExistence type="predicted"/>
<dbReference type="Gramene" id="GBG41837">
    <property type="protein sequence ID" value="GBG41837"/>
    <property type="gene ID" value="CBR_g87968"/>
</dbReference>
<evidence type="ECO:0000313" key="1">
    <source>
        <dbReference type="EMBL" id="GBG41837.1"/>
    </source>
</evidence>
<sequence length="28" mass="3064">AMLICSESVSFQFCGCPEGQDYGYDGEQ</sequence>
<dbReference type="EMBL" id="BFEA01008898">
    <property type="protein sequence ID" value="GBG41837.1"/>
    <property type="molecule type" value="Genomic_DNA"/>
</dbReference>
<reference evidence="1 2" key="1">
    <citation type="journal article" date="2018" name="Cell">
        <title>The Chara Genome: Secondary Complexity and Implications for Plant Terrestrialization.</title>
        <authorList>
            <person name="Nishiyama T."/>
            <person name="Sakayama H."/>
            <person name="Vries J.D."/>
            <person name="Buschmann H."/>
            <person name="Saint-Marcoux D."/>
            <person name="Ullrich K.K."/>
            <person name="Haas F.B."/>
            <person name="Vanderstraeten L."/>
            <person name="Becker D."/>
            <person name="Lang D."/>
            <person name="Vosolsobe S."/>
            <person name="Rombauts S."/>
            <person name="Wilhelmsson P.K.I."/>
            <person name="Janitza P."/>
            <person name="Kern R."/>
            <person name="Heyl A."/>
            <person name="Rumpler F."/>
            <person name="Villalobos L.I.A.C."/>
            <person name="Clay J.M."/>
            <person name="Skokan R."/>
            <person name="Toyoda A."/>
            <person name="Suzuki Y."/>
            <person name="Kagoshima H."/>
            <person name="Schijlen E."/>
            <person name="Tajeshwar N."/>
            <person name="Catarino B."/>
            <person name="Hetherington A.J."/>
            <person name="Saltykova A."/>
            <person name="Bonnot C."/>
            <person name="Breuninger H."/>
            <person name="Symeonidi A."/>
            <person name="Radhakrishnan G.V."/>
            <person name="Van Nieuwerburgh F."/>
            <person name="Deforce D."/>
            <person name="Chang C."/>
            <person name="Karol K.G."/>
            <person name="Hedrich R."/>
            <person name="Ulvskov P."/>
            <person name="Glockner G."/>
            <person name="Delwiche C.F."/>
            <person name="Petrasek J."/>
            <person name="Van de Peer Y."/>
            <person name="Friml J."/>
            <person name="Beilby M."/>
            <person name="Dolan L."/>
            <person name="Kohara Y."/>
            <person name="Sugano S."/>
            <person name="Fujiyama A."/>
            <person name="Delaux P.-M."/>
            <person name="Quint M."/>
            <person name="TheiBen G."/>
            <person name="Hagemann M."/>
            <person name="Harholt J."/>
            <person name="Dunand C."/>
            <person name="Zachgo S."/>
            <person name="Langdale J."/>
            <person name="Maumus F."/>
            <person name="Straeten D.V.D."/>
            <person name="Gould S.B."/>
            <person name="Rensing S.A."/>
        </authorList>
    </citation>
    <scope>NUCLEOTIDE SEQUENCE [LARGE SCALE GENOMIC DNA]</scope>
    <source>
        <strain evidence="1 2">S276</strain>
    </source>
</reference>
<gene>
    <name evidence="1" type="ORF">CBR_g87968</name>
</gene>
<organism evidence="1 2">
    <name type="scientific">Chara braunii</name>
    <name type="common">Braun's stonewort</name>
    <dbReference type="NCBI Taxonomy" id="69332"/>
    <lineage>
        <taxon>Eukaryota</taxon>
        <taxon>Viridiplantae</taxon>
        <taxon>Streptophyta</taxon>
        <taxon>Charophyceae</taxon>
        <taxon>Charales</taxon>
        <taxon>Characeae</taxon>
        <taxon>Chara</taxon>
    </lineage>
</organism>
<accession>A0A388JJH3</accession>